<proteinExistence type="predicted"/>
<protein>
    <submittedName>
        <fullName evidence="2">Uncharacterized protein</fullName>
    </submittedName>
</protein>
<reference evidence="2" key="1">
    <citation type="submission" date="2014-09" db="EMBL/GenBank/DDBJ databases">
        <authorList>
            <person name="Magalhaes I.L.F."/>
            <person name="Oliveira U."/>
            <person name="Santos F.R."/>
            <person name="Vidigal T.H.D.A."/>
            <person name="Brescovit A.D."/>
            <person name="Santos A.J."/>
        </authorList>
    </citation>
    <scope>NUCLEOTIDE SEQUENCE</scope>
    <source>
        <tissue evidence="2">Shoot tissue taken approximately 20 cm above the soil surface</tissue>
    </source>
</reference>
<reference evidence="2" key="2">
    <citation type="journal article" date="2015" name="Data Brief">
        <title>Shoot transcriptome of the giant reed, Arundo donax.</title>
        <authorList>
            <person name="Barrero R.A."/>
            <person name="Guerrero F.D."/>
            <person name="Moolhuijzen P."/>
            <person name="Goolsby J.A."/>
            <person name="Tidwell J."/>
            <person name="Bellgard S.E."/>
            <person name="Bellgard M.I."/>
        </authorList>
    </citation>
    <scope>NUCLEOTIDE SEQUENCE</scope>
    <source>
        <tissue evidence="2">Shoot tissue taken approximately 20 cm above the soil surface</tissue>
    </source>
</reference>
<dbReference type="EMBL" id="GBRH01210710">
    <property type="protein sequence ID" value="JAD87185.1"/>
    <property type="molecule type" value="Transcribed_RNA"/>
</dbReference>
<dbReference type="AlphaFoldDB" id="A0A0A9DNG7"/>
<feature type="compositionally biased region" description="Polar residues" evidence="1">
    <location>
        <begin position="70"/>
        <end position="83"/>
    </location>
</feature>
<sequence length="83" mass="9210">MWVNRRYPALAPHSHCRTRLGHHIFTWPLQSSAVSSNGAPWPRSVICALFALPGFLRLESKPGRGRNRGPKSSGNGNMEESLT</sequence>
<evidence type="ECO:0000256" key="1">
    <source>
        <dbReference type="SAM" id="MobiDB-lite"/>
    </source>
</evidence>
<organism evidence="2">
    <name type="scientific">Arundo donax</name>
    <name type="common">Giant reed</name>
    <name type="synonym">Donax arundinaceus</name>
    <dbReference type="NCBI Taxonomy" id="35708"/>
    <lineage>
        <taxon>Eukaryota</taxon>
        <taxon>Viridiplantae</taxon>
        <taxon>Streptophyta</taxon>
        <taxon>Embryophyta</taxon>
        <taxon>Tracheophyta</taxon>
        <taxon>Spermatophyta</taxon>
        <taxon>Magnoliopsida</taxon>
        <taxon>Liliopsida</taxon>
        <taxon>Poales</taxon>
        <taxon>Poaceae</taxon>
        <taxon>PACMAD clade</taxon>
        <taxon>Arundinoideae</taxon>
        <taxon>Arundineae</taxon>
        <taxon>Arundo</taxon>
    </lineage>
</organism>
<name>A0A0A9DNG7_ARUDO</name>
<accession>A0A0A9DNG7</accession>
<feature type="region of interest" description="Disordered" evidence="1">
    <location>
        <begin position="58"/>
        <end position="83"/>
    </location>
</feature>
<evidence type="ECO:0000313" key="2">
    <source>
        <dbReference type="EMBL" id="JAD87185.1"/>
    </source>
</evidence>